<organism evidence="4">
    <name type="scientific">Gongylonema pulchrum</name>
    <dbReference type="NCBI Taxonomy" id="637853"/>
    <lineage>
        <taxon>Eukaryota</taxon>
        <taxon>Metazoa</taxon>
        <taxon>Ecdysozoa</taxon>
        <taxon>Nematoda</taxon>
        <taxon>Chromadorea</taxon>
        <taxon>Rhabditida</taxon>
        <taxon>Spirurina</taxon>
        <taxon>Spiruromorpha</taxon>
        <taxon>Spiruroidea</taxon>
        <taxon>Gongylonematidae</taxon>
        <taxon>Gongylonema</taxon>
    </lineage>
</organism>
<evidence type="ECO:0000256" key="1">
    <source>
        <dbReference type="SAM" id="MobiDB-lite"/>
    </source>
</evidence>
<reference evidence="4" key="1">
    <citation type="submission" date="2016-06" db="UniProtKB">
        <authorList>
            <consortium name="WormBaseParasite"/>
        </authorList>
    </citation>
    <scope>IDENTIFICATION</scope>
</reference>
<feature type="compositionally biased region" description="Basic and acidic residues" evidence="1">
    <location>
        <begin position="50"/>
        <end position="62"/>
    </location>
</feature>
<dbReference type="Proteomes" id="UP000271098">
    <property type="component" value="Unassembled WGS sequence"/>
</dbReference>
<evidence type="ECO:0000313" key="3">
    <source>
        <dbReference type="Proteomes" id="UP000271098"/>
    </source>
</evidence>
<feature type="region of interest" description="Disordered" evidence="1">
    <location>
        <begin position="50"/>
        <end position="77"/>
    </location>
</feature>
<dbReference type="EMBL" id="UYRT01029943">
    <property type="protein sequence ID" value="VDK70746.1"/>
    <property type="molecule type" value="Genomic_DNA"/>
</dbReference>
<name>A0A183DKS0_9BILA</name>
<gene>
    <name evidence="2" type="ORF">GPUH_LOCUS9313</name>
</gene>
<dbReference type="AlphaFoldDB" id="A0A183DKS0"/>
<feature type="compositionally biased region" description="Polar residues" evidence="1">
    <location>
        <begin position="64"/>
        <end position="77"/>
    </location>
</feature>
<proteinExistence type="predicted"/>
<evidence type="ECO:0000313" key="4">
    <source>
        <dbReference type="WBParaSite" id="GPUH_0000932201-mRNA-1"/>
    </source>
</evidence>
<reference evidence="2 3" key="2">
    <citation type="submission" date="2018-11" db="EMBL/GenBank/DDBJ databases">
        <authorList>
            <consortium name="Pathogen Informatics"/>
        </authorList>
    </citation>
    <scope>NUCLEOTIDE SEQUENCE [LARGE SCALE GENOMIC DNA]</scope>
</reference>
<protein>
    <submittedName>
        <fullName evidence="4">Polyprotein</fullName>
    </submittedName>
</protein>
<evidence type="ECO:0000313" key="2">
    <source>
        <dbReference type="EMBL" id="VDK70746.1"/>
    </source>
</evidence>
<dbReference type="WBParaSite" id="GPUH_0000932201-mRNA-1">
    <property type="protein sequence ID" value="GPUH_0000932201-mRNA-1"/>
    <property type="gene ID" value="GPUH_0000932201"/>
</dbReference>
<keyword evidence="3" id="KW-1185">Reference proteome</keyword>
<sequence length="77" mass="9247">EHELADSKPTEFHINDHVTWDQSLNVQQVQSLRESLNRYCRCVRLVTERKEQPPRIENRKNPPDNFQLQSPPQIQRK</sequence>
<accession>A0A183DKS0</accession>